<protein>
    <recommendedName>
        <fullName evidence="3">PXA domain-containing protein</fullName>
    </recommendedName>
</protein>
<feature type="domain" description="PXA" evidence="3">
    <location>
        <begin position="170"/>
        <end position="350"/>
    </location>
</feature>
<comment type="caution">
    <text evidence="4">The sequence shown here is derived from an EMBL/GenBank/DDBJ whole genome shotgun (WGS) entry which is preliminary data.</text>
</comment>
<dbReference type="PANTHER" id="PTHR22775">
    <property type="entry name" value="SORTING NEXIN"/>
    <property type="match status" value="1"/>
</dbReference>
<feature type="region of interest" description="Disordered" evidence="2">
    <location>
        <begin position="727"/>
        <end position="935"/>
    </location>
</feature>
<evidence type="ECO:0000259" key="3">
    <source>
        <dbReference type="PROSITE" id="PS51207"/>
    </source>
</evidence>
<dbReference type="EMBL" id="MU006111">
    <property type="protein sequence ID" value="KAF2835194.1"/>
    <property type="molecule type" value="Genomic_DNA"/>
</dbReference>
<dbReference type="Proteomes" id="UP000799429">
    <property type="component" value="Unassembled WGS sequence"/>
</dbReference>
<dbReference type="PROSITE" id="PS51207">
    <property type="entry name" value="PXA"/>
    <property type="match status" value="1"/>
</dbReference>
<feature type="region of interest" description="Disordered" evidence="2">
    <location>
        <begin position="427"/>
        <end position="516"/>
    </location>
</feature>
<dbReference type="FunFam" id="3.30.1520.10:FF:000065">
    <property type="entry name" value="PX domain protein (AFU_orthologue AFUA_2G07450)"/>
    <property type="match status" value="1"/>
</dbReference>
<dbReference type="InterPro" id="IPR001683">
    <property type="entry name" value="PX_dom"/>
</dbReference>
<evidence type="ECO:0000256" key="2">
    <source>
        <dbReference type="SAM" id="MobiDB-lite"/>
    </source>
</evidence>
<comment type="similarity">
    <text evidence="1">Belongs to the sorting nexin family.</text>
</comment>
<dbReference type="GO" id="GO:0035091">
    <property type="term" value="F:phosphatidylinositol binding"/>
    <property type="evidence" value="ECO:0007669"/>
    <property type="project" value="InterPro"/>
</dbReference>
<dbReference type="InterPro" id="IPR003114">
    <property type="entry name" value="Phox_assoc"/>
</dbReference>
<feature type="compositionally biased region" description="Low complexity" evidence="2">
    <location>
        <begin position="1"/>
        <end position="14"/>
    </location>
</feature>
<proteinExistence type="inferred from homology"/>
<feature type="compositionally biased region" description="Low complexity" evidence="2">
    <location>
        <begin position="814"/>
        <end position="825"/>
    </location>
</feature>
<gene>
    <name evidence="4" type="ORF">M501DRAFT_989176</name>
</gene>
<dbReference type="SMART" id="SM00313">
    <property type="entry name" value="PXA"/>
    <property type="match status" value="1"/>
</dbReference>
<feature type="compositionally biased region" description="Polar residues" evidence="2">
    <location>
        <begin position="433"/>
        <end position="503"/>
    </location>
</feature>
<dbReference type="Pfam" id="PF00787">
    <property type="entry name" value="PX"/>
    <property type="match status" value="1"/>
</dbReference>
<reference evidence="4" key="1">
    <citation type="journal article" date="2020" name="Stud. Mycol.">
        <title>101 Dothideomycetes genomes: a test case for predicting lifestyles and emergence of pathogens.</title>
        <authorList>
            <person name="Haridas S."/>
            <person name="Albert R."/>
            <person name="Binder M."/>
            <person name="Bloem J."/>
            <person name="Labutti K."/>
            <person name="Salamov A."/>
            <person name="Andreopoulos B."/>
            <person name="Baker S."/>
            <person name="Barry K."/>
            <person name="Bills G."/>
            <person name="Bluhm B."/>
            <person name="Cannon C."/>
            <person name="Castanera R."/>
            <person name="Culley D."/>
            <person name="Daum C."/>
            <person name="Ezra D."/>
            <person name="Gonzalez J."/>
            <person name="Henrissat B."/>
            <person name="Kuo A."/>
            <person name="Liang C."/>
            <person name="Lipzen A."/>
            <person name="Lutzoni F."/>
            <person name="Magnuson J."/>
            <person name="Mondo S."/>
            <person name="Nolan M."/>
            <person name="Ohm R."/>
            <person name="Pangilinan J."/>
            <person name="Park H.-J."/>
            <person name="Ramirez L."/>
            <person name="Alfaro M."/>
            <person name="Sun H."/>
            <person name="Tritt A."/>
            <person name="Yoshinaga Y."/>
            <person name="Zwiers L.-H."/>
            <person name="Turgeon B."/>
            <person name="Goodwin S."/>
            <person name="Spatafora J."/>
            <person name="Crous P."/>
            <person name="Grigoriev I."/>
        </authorList>
    </citation>
    <scope>NUCLEOTIDE SEQUENCE</scope>
    <source>
        <strain evidence="4">CBS 101060</strain>
    </source>
</reference>
<evidence type="ECO:0000313" key="4">
    <source>
        <dbReference type="EMBL" id="KAF2835194.1"/>
    </source>
</evidence>
<dbReference type="Pfam" id="PF02194">
    <property type="entry name" value="PXA"/>
    <property type="match status" value="1"/>
</dbReference>
<dbReference type="PANTHER" id="PTHR22775:SF47">
    <property type="entry name" value="MEIOTICALLY UP-REGULATED GENE 122 PROTEIN"/>
    <property type="match status" value="1"/>
</dbReference>
<organism evidence="4 5">
    <name type="scientific">Patellaria atrata CBS 101060</name>
    <dbReference type="NCBI Taxonomy" id="1346257"/>
    <lineage>
        <taxon>Eukaryota</taxon>
        <taxon>Fungi</taxon>
        <taxon>Dikarya</taxon>
        <taxon>Ascomycota</taxon>
        <taxon>Pezizomycotina</taxon>
        <taxon>Dothideomycetes</taxon>
        <taxon>Dothideomycetes incertae sedis</taxon>
        <taxon>Patellariales</taxon>
        <taxon>Patellariaceae</taxon>
        <taxon>Patellaria</taxon>
    </lineage>
</organism>
<dbReference type="InterPro" id="IPR036871">
    <property type="entry name" value="PX_dom_sf"/>
</dbReference>
<dbReference type="Pfam" id="PF08628">
    <property type="entry name" value="Nexin_C"/>
    <property type="match status" value="1"/>
</dbReference>
<name>A0A9P4S2Y7_9PEZI</name>
<keyword evidence="5" id="KW-1185">Reference proteome</keyword>
<sequence>MEEQESAAQLQELEQTPEPTAATGEPKVLLEEAKDAIKTLPDNAQNIQATVQSVTNHALGFLSTASNETLGACLVGLSATTYLVLGRVGLVLIGVVGGVVLHASWEGSTADVAEKSKEEKRRKEVGVDVLHRVLDWRTKAPETVDGSGDGVGSFTSSLHTRKQLDYSEFKPETAAALNDLTDAVIRDYVRWWYTPVLPSEELFPTSSRKTLTAFILSISNHLSRKRPADTFLDFLANSSSIVVVFLNELASALTALPSAAAPEAVATYLISKPDSSLSQILDRKNQERKLDIVAEDVLQTYLDSKTYNCEPARVFLREVLAKLILEKTVQSCSKADWVNGWIVYLLEEGEPEIMNVIDTGVSGECGEQLQNVKKQMIAHDENASAEAKRTEEKVQQHKRVVSKAQEAMDEAMKEAQRLTQLIAEEDAKRQREQGSVNASVSDLSEVTTQGMATPTSSQSDINGESDMATSRNMSTESFGNVLTERTNGSSSTLPSINTSTTPAPVSASAPQRAVPTPFTSFDQLIPQLPTALLGEDEKPTKEPLTLSNATLSIFDDSMPGEKGVIRSKPNVDYLIQIEPRSSHHPGWMIARKYADFETLHEIIKRLSVISGVGFTETHPTLPAWKGHTKASLRGELERYLNDAVKFKPLAESEGLKRFLEKDQGLRSSPHASNKGGFPGIGWPTPSAFENMGKGMMDALTKAPKEVAGGGKALFGGVTSVLGGVGSIGQRKQSVNSGSRSRSSTSTTATTPKSGHIRVDSTPVGLSLNRKSQDGLTSQESLRLSPIVDQQPAPIPQMDRKPSYNPEVEAERVPRLSSSSKASLHARSAKSSREPSRASSIRESLDELSPTMGGDQILNLPPLPTDISDDYGSPATSSPLRNVRNSEEISRVLKISSRKQSEADIPSVPTLPPRPFENNVPTSPPKHPKRSLPKLPLSEDETKNVVELLFAVINELYTLSSAWNIRRTLLTAAKTYLLRPGNPQLESIRVLLQSSVLDANTSDPGLAAHIKLLRANALPTADELETWPPPLAEREREALRVKARRLLMERGVPQALMSVMGQAASGEALGKVFDCLQVEEVARGLVFGLLLQAVRAVTQ</sequence>
<accession>A0A9P4S2Y7</accession>
<feature type="compositionally biased region" description="Low complexity" evidence="2">
    <location>
        <begin position="738"/>
        <end position="750"/>
    </location>
</feature>
<dbReference type="AlphaFoldDB" id="A0A9P4S2Y7"/>
<dbReference type="SUPFAM" id="SSF64268">
    <property type="entry name" value="PX domain"/>
    <property type="match status" value="1"/>
</dbReference>
<dbReference type="InterPro" id="IPR013937">
    <property type="entry name" value="Sorting_nexin_C"/>
</dbReference>
<feature type="region of interest" description="Disordered" evidence="2">
    <location>
        <begin position="1"/>
        <end position="25"/>
    </location>
</feature>
<dbReference type="OrthoDB" id="41200at2759"/>
<dbReference type="Gene3D" id="3.30.1520.10">
    <property type="entry name" value="Phox-like domain"/>
    <property type="match status" value="1"/>
</dbReference>
<dbReference type="CDD" id="cd06093">
    <property type="entry name" value="PX_domain"/>
    <property type="match status" value="1"/>
</dbReference>
<evidence type="ECO:0000256" key="1">
    <source>
        <dbReference type="ARBA" id="ARBA00010883"/>
    </source>
</evidence>
<evidence type="ECO:0000313" key="5">
    <source>
        <dbReference type="Proteomes" id="UP000799429"/>
    </source>
</evidence>